<proteinExistence type="predicted"/>
<gene>
    <name evidence="1" type="ORF">UFOVP194_12</name>
</gene>
<organism evidence="1">
    <name type="scientific">uncultured Caudovirales phage</name>
    <dbReference type="NCBI Taxonomy" id="2100421"/>
    <lineage>
        <taxon>Viruses</taxon>
        <taxon>Duplodnaviria</taxon>
        <taxon>Heunggongvirae</taxon>
        <taxon>Uroviricota</taxon>
        <taxon>Caudoviricetes</taxon>
        <taxon>Peduoviridae</taxon>
        <taxon>Maltschvirus</taxon>
        <taxon>Maltschvirus maltsch</taxon>
    </lineage>
</organism>
<dbReference type="EMBL" id="LR798238">
    <property type="protein sequence ID" value="CAB5212411.1"/>
    <property type="molecule type" value="Genomic_DNA"/>
</dbReference>
<accession>A0A6J7WI40</accession>
<name>A0A6J7WI40_9CAUD</name>
<sequence length="62" mass="7248">MSKWEAWGKYARKNATHSVSKSLVNGEWIYQLWKLTPPKYELSVLIGKYKSFKEAEADVKNN</sequence>
<reference evidence="1" key="1">
    <citation type="submission" date="2020-05" db="EMBL/GenBank/DDBJ databases">
        <authorList>
            <person name="Chiriac C."/>
            <person name="Salcher M."/>
            <person name="Ghai R."/>
            <person name="Kavagutti S V."/>
        </authorList>
    </citation>
    <scope>NUCLEOTIDE SEQUENCE</scope>
</reference>
<evidence type="ECO:0000313" key="1">
    <source>
        <dbReference type="EMBL" id="CAB5212411.1"/>
    </source>
</evidence>
<protein>
    <submittedName>
        <fullName evidence="1">Uncharacterized protein</fullName>
    </submittedName>
</protein>